<gene>
    <name evidence="4" type="ORF">RD1301_v1_1420002</name>
    <name evidence="1" type="ORF">RUN1744_v1_690087</name>
    <name evidence="2" type="ORF">TD1301_v1_2790019</name>
    <name evidence="3" type="ORF">TF3108_v1_1250087</name>
</gene>
<evidence type="ECO:0000313" key="1">
    <source>
        <dbReference type="EMBL" id="CUV24711.1"/>
    </source>
</evidence>
<evidence type="ECO:0000313" key="2">
    <source>
        <dbReference type="EMBL" id="CUV37134.1"/>
    </source>
</evidence>
<dbReference type="AlphaFoldDB" id="A0A0S4URG0"/>
<dbReference type="EMBL" id="LN899822">
    <property type="protein sequence ID" value="CUV61305.1"/>
    <property type="molecule type" value="Genomic_DNA"/>
</dbReference>
<name>A0A0S4URG0_RALSL</name>
<sequence length="108" mass="12200">MLNLVEFAKPVLDEITGQDVRTWSVGPGALEANWQIPELGSRIWRARTLRIAFTQDVTDQLMHADRQDLCQLQCVLDRFLRARLGMHAEAGLDGRMIVITVDRLAVDA</sequence>
<proteinExistence type="predicted"/>
<evidence type="ECO:0000313" key="4">
    <source>
        <dbReference type="EMBL" id="CUV61305.1"/>
    </source>
</evidence>
<dbReference type="EMBL" id="LN899826">
    <property type="protein sequence ID" value="CUV42483.1"/>
    <property type="molecule type" value="Genomic_DNA"/>
</dbReference>
<protein>
    <submittedName>
        <fullName evidence="1">Uncharacterized protein</fullName>
    </submittedName>
</protein>
<evidence type="ECO:0000313" key="3">
    <source>
        <dbReference type="EMBL" id="CUV42483.1"/>
    </source>
</evidence>
<reference evidence="1" key="1">
    <citation type="submission" date="2015-10" db="EMBL/GenBank/DDBJ databases">
        <authorList>
            <person name="Gilbert D.G."/>
        </authorList>
    </citation>
    <scope>NUCLEOTIDE SEQUENCE</scope>
    <source>
        <strain evidence="1">Phyl III-seqv23</strain>
    </source>
</reference>
<organism evidence="1">
    <name type="scientific">Ralstonia solanacearum</name>
    <name type="common">Pseudomonas solanacearum</name>
    <dbReference type="NCBI Taxonomy" id="305"/>
    <lineage>
        <taxon>Bacteria</taxon>
        <taxon>Pseudomonadati</taxon>
        <taxon>Pseudomonadota</taxon>
        <taxon>Betaproteobacteria</taxon>
        <taxon>Burkholderiales</taxon>
        <taxon>Burkholderiaceae</taxon>
        <taxon>Ralstonia</taxon>
        <taxon>Ralstonia solanacearum species complex</taxon>
    </lineage>
</organism>
<dbReference type="EMBL" id="LN899825">
    <property type="protein sequence ID" value="CUV37134.1"/>
    <property type="molecule type" value="Genomic_DNA"/>
</dbReference>
<dbReference type="EMBL" id="LN899823">
    <property type="protein sequence ID" value="CUV24711.1"/>
    <property type="molecule type" value="Genomic_DNA"/>
</dbReference>
<accession>A0A0S4URG0</accession>